<name>A0AAD6Y9M0_9AGAR</name>
<reference evidence="2" key="1">
    <citation type="submission" date="2023-03" db="EMBL/GenBank/DDBJ databases">
        <title>Massive genome expansion in bonnet fungi (Mycena s.s.) driven by repeated elements and novel gene families across ecological guilds.</title>
        <authorList>
            <consortium name="Lawrence Berkeley National Laboratory"/>
            <person name="Harder C.B."/>
            <person name="Miyauchi S."/>
            <person name="Viragh M."/>
            <person name="Kuo A."/>
            <person name="Thoen E."/>
            <person name="Andreopoulos B."/>
            <person name="Lu D."/>
            <person name="Skrede I."/>
            <person name="Drula E."/>
            <person name="Henrissat B."/>
            <person name="Morin E."/>
            <person name="Kohler A."/>
            <person name="Barry K."/>
            <person name="LaButti K."/>
            <person name="Morin E."/>
            <person name="Salamov A."/>
            <person name="Lipzen A."/>
            <person name="Mereny Z."/>
            <person name="Hegedus B."/>
            <person name="Baldrian P."/>
            <person name="Stursova M."/>
            <person name="Weitz H."/>
            <person name="Taylor A."/>
            <person name="Grigoriev I.V."/>
            <person name="Nagy L.G."/>
            <person name="Martin F."/>
            <person name="Kauserud H."/>
        </authorList>
    </citation>
    <scope>NUCLEOTIDE SEQUENCE</scope>
    <source>
        <strain evidence="2">9144</strain>
    </source>
</reference>
<feature type="region of interest" description="Disordered" evidence="1">
    <location>
        <begin position="47"/>
        <end position="67"/>
    </location>
</feature>
<evidence type="ECO:0000313" key="3">
    <source>
        <dbReference type="Proteomes" id="UP001219525"/>
    </source>
</evidence>
<keyword evidence="3" id="KW-1185">Reference proteome</keyword>
<gene>
    <name evidence="2" type="ORF">GGX14DRAFT_398370</name>
</gene>
<dbReference type="Proteomes" id="UP001219525">
    <property type="component" value="Unassembled WGS sequence"/>
</dbReference>
<evidence type="ECO:0000313" key="2">
    <source>
        <dbReference type="EMBL" id="KAJ7204060.1"/>
    </source>
</evidence>
<proteinExistence type="predicted"/>
<sequence length="525" mass="58152">MTPARALTPPLISTSTQNIGTNVHKNLAKRVAIPYSVYREGFWEHETHQPSAKPINAHAAPPSSTKRQRIYNRSSLGLWDLPPAERVIYYTATNYGNGKSKPGSPGLRGRRAIPQARSRLDLIKPGSARPAGLGGVLWAAVSLNPATWSPQPRNVRNPDIVHRWNRGRGIEQKICTPHEFKRANVLWVDDSSTLQWIVDKAAVADAAGNPTGLTFRDYTSSPLLHLIRPLIATGPHLKRNLPVYIREARVERKYKILVVKSRFAKERIISVSSHPSSDGPLLPLDSPFVQRKHSELQQLLECCATSDIKLRHKLPECNVGTVDIGGYSQRHESIACAEGRELRLQARKKAWGGAGTEERWGSYPFGYGIVTSELVEDNGRGASRDCWCRIQAELDFSEVKTAEILGAVFEDEIQHFCGKEIPPDAEVLERRVRTTTNNCAKIGSSLKHVKNTSYERDFVTVGAAVEVYTAENQTLAGAPPRARDDGCSSKVAFTGDPPQDLLNDVLEGECRQRVFWGGIRVISGE</sequence>
<organism evidence="2 3">
    <name type="scientific">Mycena pura</name>
    <dbReference type="NCBI Taxonomy" id="153505"/>
    <lineage>
        <taxon>Eukaryota</taxon>
        <taxon>Fungi</taxon>
        <taxon>Dikarya</taxon>
        <taxon>Basidiomycota</taxon>
        <taxon>Agaricomycotina</taxon>
        <taxon>Agaricomycetes</taxon>
        <taxon>Agaricomycetidae</taxon>
        <taxon>Agaricales</taxon>
        <taxon>Marasmiineae</taxon>
        <taxon>Mycenaceae</taxon>
        <taxon>Mycena</taxon>
    </lineage>
</organism>
<comment type="caution">
    <text evidence="2">The sequence shown here is derived from an EMBL/GenBank/DDBJ whole genome shotgun (WGS) entry which is preliminary data.</text>
</comment>
<dbReference type="AlphaFoldDB" id="A0AAD6Y9M0"/>
<protein>
    <submittedName>
        <fullName evidence="2">Uncharacterized protein</fullName>
    </submittedName>
</protein>
<accession>A0AAD6Y9M0</accession>
<evidence type="ECO:0000256" key="1">
    <source>
        <dbReference type="SAM" id="MobiDB-lite"/>
    </source>
</evidence>
<dbReference type="EMBL" id="JARJCW010000048">
    <property type="protein sequence ID" value="KAJ7204060.1"/>
    <property type="molecule type" value="Genomic_DNA"/>
</dbReference>